<organism evidence="1 2">
    <name type="scientific">Heterorhabditis bacteriophora</name>
    <name type="common">Entomopathogenic nematode worm</name>
    <dbReference type="NCBI Taxonomy" id="37862"/>
    <lineage>
        <taxon>Eukaryota</taxon>
        <taxon>Metazoa</taxon>
        <taxon>Ecdysozoa</taxon>
        <taxon>Nematoda</taxon>
        <taxon>Chromadorea</taxon>
        <taxon>Rhabditida</taxon>
        <taxon>Rhabditina</taxon>
        <taxon>Rhabditomorpha</taxon>
        <taxon>Strongyloidea</taxon>
        <taxon>Heterorhabditidae</taxon>
        <taxon>Heterorhabditis</taxon>
    </lineage>
</organism>
<protein>
    <submittedName>
        <fullName evidence="2">Uncharacterized protein</fullName>
    </submittedName>
</protein>
<accession>A0A1I7WB18</accession>
<name>A0A1I7WB18_HETBA</name>
<dbReference type="Proteomes" id="UP000095283">
    <property type="component" value="Unplaced"/>
</dbReference>
<evidence type="ECO:0000313" key="1">
    <source>
        <dbReference type="Proteomes" id="UP000095283"/>
    </source>
</evidence>
<sequence length="65" mass="7766">MNRRFRVSLRRLLGWRFLASDEEFNAFTSSTRTNSQCPSRITKECNYPLINFKYDSIKFIHEGDT</sequence>
<keyword evidence="1" id="KW-1185">Reference proteome</keyword>
<evidence type="ECO:0000313" key="2">
    <source>
        <dbReference type="WBParaSite" id="Hba_01897"/>
    </source>
</evidence>
<reference evidence="2" key="1">
    <citation type="submission" date="2016-11" db="UniProtKB">
        <authorList>
            <consortium name="WormBaseParasite"/>
        </authorList>
    </citation>
    <scope>IDENTIFICATION</scope>
</reference>
<dbReference type="AlphaFoldDB" id="A0A1I7WB18"/>
<proteinExistence type="predicted"/>
<dbReference type="WBParaSite" id="Hba_01897">
    <property type="protein sequence ID" value="Hba_01897"/>
    <property type="gene ID" value="Hba_01897"/>
</dbReference>